<evidence type="ECO:0000256" key="1">
    <source>
        <dbReference type="ARBA" id="ARBA00023002"/>
    </source>
</evidence>
<protein>
    <recommendedName>
        <fullName evidence="3">D-isomer specific 2-hydroxyacid dehydrogenase NAD-binding domain-containing protein</fullName>
    </recommendedName>
</protein>
<dbReference type="PANTHER" id="PTHR43333:SF1">
    <property type="entry name" value="D-ISOMER SPECIFIC 2-HYDROXYACID DEHYDROGENASE NAD-BINDING DOMAIN-CONTAINING PROTEIN"/>
    <property type="match status" value="1"/>
</dbReference>
<proteinExistence type="predicted"/>
<evidence type="ECO:0000256" key="2">
    <source>
        <dbReference type="ARBA" id="ARBA00023027"/>
    </source>
</evidence>
<dbReference type="SUPFAM" id="SSF51735">
    <property type="entry name" value="NAD(P)-binding Rossmann-fold domains"/>
    <property type="match status" value="1"/>
</dbReference>
<dbReference type="GO" id="GO:0016491">
    <property type="term" value="F:oxidoreductase activity"/>
    <property type="evidence" value="ECO:0007669"/>
    <property type="project" value="UniProtKB-KW"/>
</dbReference>
<dbReference type="Gene3D" id="3.40.50.720">
    <property type="entry name" value="NAD(P)-binding Rossmann-like Domain"/>
    <property type="match status" value="2"/>
</dbReference>
<dbReference type="InterPro" id="IPR036291">
    <property type="entry name" value="NAD(P)-bd_dom_sf"/>
</dbReference>
<dbReference type="InterPro" id="IPR006140">
    <property type="entry name" value="D-isomer_DH_NAD-bd"/>
</dbReference>
<name>A0A8I1HSA0_9CORY</name>
<evidence type="ECO:0000313" key="5">
    <source>
        <dbReference type="Proteomes" id="UP000603369"/>
    </source>
</evidence>
<accession>A0A8I1HSA0</accession>
<feature type="domain" description="D-isomer specific 2-hydroxyacid dehydrogenase NAD-binding" evidence="3">
    <location>
        <begin position="107"/>
        <end position="264"/>
    </location>
</feature>
<dbReference type="GO" id="GO:0051287">
    <property type="term" value="F:NAD binding"/>
    <property type="evidence" value="ECO:0007669"/>
    <property type="project" value="InterPro"/>
</dbReference>
<sequence>MKYAMVPTPWEETLQALDAAGHERAPLEEAEVLIFNGGPDDFPQPLPPNVGLVQVPFAGVDHLLEVMRDTTARWSNAAGLYDATVAESTIALLLAQLHAHKRVGTSWNNRDEVEAHTSFLFEDKTVAVVGAGGIGKRLIRMLEGFGPRIIAVNRSGNPVEGADETFATADIERVWPAADCFVALAPLTDQTRQLFDASAFRAMPNHAVIINVGRGPLVDTDALVEALRDGHIAGAGLDVTDPEPLPDGHPLWELPNVVITPHLANPPYSVRRRIGAHAAKVMERFAAGEAIPTEVDTEAGY</sequence>
<gene>
    <name evidence="4" type="ORF">JDP02_01975</name>
</gene>
<comment type="caution">
    <text evidence="4">The sequence shown here is derived from an EMBL/GenBank/DDBJ whole genome shotgun (WGS) entry which is preliminary data.</text>
</comment>
<dbReference type="CDD" id="cd12159">
    <property type="entry name" value="2-Hacid_dh_2"/>
    <property type="match status" value="1"/>
</dbReference>
<dbReference type="EMBL" id="JAEHFL010000002">
    <property type="protein sequence ID" value="MBK3427279.1"/>
    <property type="molecule type" value="Genomic_DNA"/>
</dbReference>
<reference evidence="4 5" key="1">
    <citation type="submission" date="2020-12" db="EMBL/GenBank/DDBJ databases">
        <title>Draft genome sequence of the commensal strain Corynebacterium tuberculostearicum MFP09/CIP 102622 isolated from human skin.</title>
        <authorList>
            <person name="Boukerb A.M."/>
            <person name="Janvier X."/>
            <person name="Feuilloley M.G.J."/>
            <person name="Groboillot A."/>
        </authorList>
    </citation>
    <scope>NUCLEOTIDE SEQUENCE [LARGE SCALE GENOMIC DNA]</scope>
    <source>
        <strain evidence="4 5">CIP 102622</strain>
    </source>
</reference>
<dbReference type="AlphaFoldDB" id="A0A8I1HSA0"/>
<keyword evidence="2" id="KW-0520">NAD</keyword>
<evidence type="ECO:0000259" key="3">
    <source>
        <dbReference type="Pfam" id="PF02826"/>
    </source>
</evidence>
<dbReference type="Proteomes" id="UP000603369">
    <property type="component" value="Unassembled WGS sequence"/>
</dbReference>
<dbReference type="Pfam" id="PF02826">
    <property type="entry name" value="2-Hacid_dh_C"/>
    <property type="match status" value="1"/>
</dbReference>
<keyword evidence="5" id="KW-1185">Reference proteome</keyword>
<organism evidence="4 5">
    <name type="scientific">Corynebacterium tuberculostearicum</name>
    <dbReference type="NCBI Taxonomy" id="38304"/>
    <lineage>
        <taxon>Bacteria</taxon>
        <taxon>Bacillati</taxon>
        <taxon>Actinomycetota</taxon>
        <taxon>Actinomycetes</taxon>
        <taxon>Mycobacteriales</taxon>
        <taxon>Corynebacteriaceae</taxon>
        <taxon>Corynebacterium</taxon>
    </lineage>
</organism>
<evidence type="ECO:0000313" key="4">
    <source>
        <dbReference type="EMBL" id="MBK3427279.1"/>
    </source>
</evidence>
<dbReference type="PANTHER" id="PTHR43333">
    <property type="entry name" value="2-HACID_DH_C DOMAIN-CONTAINING PROTEIN"/>
    <property type="match status" value="1"/>
</dbReference>
<keyword evidence="1" id="KW-0560">Oxidoreductase</keyword>
<dbReference type="RefSeq" id="WP_200435316.1">
    <property type="nucleotide sequence ID" value="NZ_CP175780.1"/>
</dbReference>